<dbReference type="AlphaFoldDB" id="A0A0C2JE11"/>
<dbReference type="InterPro" id="IPR036186">
    <property type="entry name" value="Serpin_sf"/>
</dbReference>
<protein>
    <submittedName>
        <fullName evidence="3">Ovalbumin-related protein X</fullName>
    </submittedName>
</protein>
<dbReference type="PANTHER" id="PTHR11461">
    <property type="entry name" value="SERINE PROTEASE INHIBITOR, SERPIN"/>
    <property type="match status" value="1"/>
</dbReference>
<evidence type="ECO:0000256" key="1">
    <source>
        <dbReference type="ARBA" id="ARBA00009500"/>
    </source>
</evidence>
<dbReference type="GO" id="GO:0005615">
    <property type="term" value="C:extracellular space"/>
    <property type="evidence" value="ECO:0007669"/>
    <property type="project" value="InterPro"/>
</dbReference>
<dbReference type="InterPro" id="IPR000215">
    <property type="entry name" value="Serpin_fam"/>
</dbReference>
<dbReference type="Gene3D" id="2.30.39.10">
    <property type="entry name" value="Alpha-1-antitrypsin, domain 1"/>
    <property type="match status" value="1"/>
</dbReference>
<evidence type="ECO:0000313" key="4">
    <source>
        <dbReference type="Proteomes" id="UP000031668"/>
    </source>
</evidence>
<accession>A0A0C2JE11</accession>
<keyword evidence="4" id="KW-1185">Reference proteome</keyword>
<dbReference type="OrthoDB" id="671595at2759"/>
<dbReference type="Pfam" id="PF00079">
    <property type="entry name" value="Serpin"/>
    <property type="match status" value="1"/>
</dbReference>
<sequence>MMNEERVNLIYDNPASKFRILFKPLDNFDLYSAIVLPRGNCRFIDVLRKFKLRKMNAYLESSEMKWVKLKLPKFKIMSQNNLNQVFKNYGVTDIFDRYHSDFGMMTNHSVFIENLIQFVRIDIDDDNLLAADNKTKTVEDAGQPYKFHVKGPFVFLVYSRSNKMVYISAIVTNPTAA</sequence>
<comment type="caution">
    <text evidence="3">The sequence shown here is derived from an EMBL/GenBank/DDBJ whole genome shotgun (WGS) entry which is preliminary data.</text>
</comment>
<dbReference type="Proteomes" id="UP000031668">
    <property type="component" value="Unassembled WGS sequence"/>
</dbReference>
<feature type="domain" description="Serpin" evidence="2">
    <location>
        <begin position="1"/>
        <end position="174"/>
    </location>
</feature>
<organism evidence="3 4">
    <name type="scientific">Thelohanellus kitauei</name>
    <name type="common">Myxosporean</name>
    <dbReference type="NCBI Taxonomy" id="669202"/>
    <lineage>
        <taxon>Eukaryota</taxon>
        <taxon>Metazoa</taxon>
        <taxon>Cnidaria</taxon>
        <taxon>Myxozoa</taxon>
        <taxon>Myxosporea</taxon>
        <taxon>Bivalvulida</taxon>
        <taxon>Platysporina</taxon>
        <taxon>Myxobolidae</taxon>
        <taxon>Thelohanellus</taxon>
    </lineage>
</organism>
<name>A0A0C2JE11_THEKT</name>
<proteinExistence type="inferred from homology"/>
<dbReference type="PANTHER" id="PTHR11461:SF211">
    <property type="entry name" value="GH10112P-RELATED"/>
    <property type="match status" value="1"/>
</dbReference>
<evidence type="ECO:0000313" key="3">
    <source>
        <dbReference type="EMBL" id="KII67483.1"/>
    </source>
</evidence>
<comment type="similarity">
    <text evidence="1">Belongs to the serpin family.</text>
</comment>
<reference evidence="3 4" key="1">
    <citation type="journal article" date="2014" name="Genome Biol. Evol.">
        <title>The genome of the myxosporean Thelohanellus kitauei shows adaptations to nutrient acquisition within its fish host.</title>
        <authorList>
            <person name="Yang Y."/>
            <person name="Xiong J."/>
            <person name="Zhou Z."/>
            <person name="Huo F."/>
            <person name="Miao W."/>
            <person name="Ran C."/>
            <person name="Liu Y."/>
            <person name="Zhang J."/>
            <person name="Feng J."/>
            <person name="Wang M."/>
            <person name="Wang M."/>
            <person name="Wang L."/>
            <person name="Yao B."/>
        </authorList>
    </citation>
    <scope>NUCLEOTIDE SEQUENCE [LARGE SCALE GENOMIC DNA]</scope>
    <source>
        <strain evidence="3">Wuqing</strain>
    </source>
</reference>
<dbReference type="GO" id="GO:0004867">
    <property type="term" value="F:serine-type endopeptidase inhibitor activity"/>
    <property type="evidence" value="ECO:0007669"/>
    <property type="project" value="InterPro"/>
</dbReference>
<dbReference type="Gene3D" id="3.30.497.10">
    <property type="entry name" value="Antithrombin, subunit I, domain 2"/>
    <property type="match status" value="1"/>
</dbReference>
<dbReference type="InterPro" id="IPR023796">
    <property type="entry name" value="Serpin_dom"/>
</dbReference>
<dbReference type="EMBL" id="JWZT01003175">
    <property type="protein sequence ID" value="KII67483.1"/>
    <property type="molecule type" value="Genomic_DNA"/>
</dbReference>
<evidence type="ECO:0000259" key="2">
    <source>
        <dbReference type="Pfam" id="PF00079"/>
    </source>
</evidence>
<dbReference type="SUPFAM" id="SSF56574">
    <property type="entry name" value="Serpins"/>
    <property type="match status" value="1"/>
</dbReference>
<gene>
    <name evidence="3" type="ORF">RF11_04722</name>
</gene>
<dbReference type="InterPro" id="IPR042185">
    <property type="entry name" value="Serpin_sf_2"/>
</dbReference>
<dbReference type="InterPro" id="IPR042178">
    <property type="entry name" value="Serpin_sf_1"/>
</dbReference>